<dbReference type="PANTHER" id="PTHR39419">
    <property type="entry name" value="SLL0814 PROTEIN"/>
    <property type="match status" value="1"/>
</dbReference>
<dbReference type="AlphaFoldDB" id="U5EDG3"/>
<organism evidence="2 3">
    <name type="scientific">Nocardia asteroides NBRC 15531</name>
    <dbReference type="NCBI Taxonomy" id="1110697"/>
    <lineage>
        <taxon>Bacteria</taxon>
        <taxon>Bacillati</taxon>
        <taxon>Actinomycetota</taxon>
        <taxon>Actinomycetes</taxon>
        <taxon>Mycobacteriales</taxon>
        <taxon>Nocardiaceae</taxon>
        <taxon>Nocardia</taxon>
    </lineage>
</organism>
<proteinExistence type="predicted"/>
<evidence type="ECO:0000256" key="1">
    <source>
        <dbReference type="SAM" id="Phobius"/>
    </source>
</evidence>
<reference evidence="2 3" key="1">
    <citation type="journal article" date="2014" name="BMC Genomics">
        <title>Genome based analysis of type-I polyketide synthase and nonribosomal peptide synthetase gene clusters in seven strains of five representative Nocardia species.</title>
        <authorList>
            <person name="Komaki H."/>
            <person name="Ichikawa N."/>
            <person name="Hosoyama A."/>
            <person name="Takahashi-Nakaguchi A."/>
            <person name="Matsuzawa T."/>
            <person name="Suzuki K."/>
            <person name="Fujita N."/>
            <person name="Gonoi T."/>
        </authorList>
    </citation>
    <scope>NUCLEOTIDE SEQUENCE [LARGE SCALE GENOMIC DNA]</scope>
    <source>
        <strain evidence="2 3">NBRC 15531</strain>
    </source>
</reference>
<feature type="transmembrane region" description="Helical" evidence="1">
    <location>
        <begin position="263"/>
        <end position="280"/>
    </location>
</feature>
<feature type="transmembrane region" description="Helical" evidence="1">
    <location>
        <begin position="236"/>
        <end position="257"/>
    </location>
</feature>
<keyword evidence="1" id="KW-1133">Transmembrane helix</keyword>
<evidence type="ECO:0000313" key="2">
    <source>
        <dbReference type="EMBL" id="GAD83219.1"/>
    </source>
</evidence>
<dbReference type="Pfam" id="PF04240">
    <property type="entry name" value="Caroten_synth"/>
    <property type="match status" value="1"/>
</dbReference>
<dbReference type="STRING" id="1824.SAMN05444423_11133"/>
<evidence type="ECO:0008006" key="4">
    <source>
        <dbReference type="Google" id="ProtNLM"/>
    </source>
</evidence>
<dbReference type="eggNOG" id="COG2324">
    <property type="taxonomic scope" value="Bacteria"/>
</dbReference>
<feature type="transmembrane region" description="Helical" evidence="1">
    <location>
        <begin position="158"/>
        <end position="177"/>
    </location>
</feature>
<dbReference type="GeneID" id="91516334"/>
<feature type="transmembrane region" description="Helical" evidence="1">
    <location>
        <begin position="27"/>
        <end position="47"/>
    </location>
</feature>
<dbReference type="Proteomes" id="UP000017048">
    <property type="component" value="Unassembled WGS sequence"/>
</dbReference>
<dbReference type="EMBL" id="BAFO02000018">
    <property type="protein sequence ID" value="GAD83219.1"/>
    <property type="molecule type" value="Genomic_DNA"/>
</dbReference>
<keyword evidence="3" id="KW-1185">Reference proteome</keyword>
<feature type="transmembrane region" description="Helical" evidence="1">
    <location>
        <begin position="53"/>
        <end position="71"/>
    </location>
</feature>
<evidence type="ECO:0000313" key="3">
    <source>
        <dbReference type="Proteomes" id="UP000017048"/>
    </source>
</evidence>
<feature type="transmembrane region" description="Helical" evidence="1">
    <location>
        <begin position="78"/>
        <end position="104"/>
    </location>
</feature>
<dbReference type="InterPro" id="IPR007354">
    <property type="entry name" value="CruF-like"/>
</dbReference>
<accession>U5EDG3</accession>
<protein>
    <recommendedName>
        <fullName evidence="4">Carotenoid biosynthesis protein</fullName>
    </recommendedName>
</protein>
<dbReference type="PANTHER" id="PTHR39419:SF1">
    <property type="entry name" value="SLL0814 PROTEIN"/>
    <property type="match status" value="1"/>
</dbReference>
<feature type="transmembrane region" description="Helical" evidence="1">
    <location>
        <begin position="124"/>
        <end position="146"/>
    </location>
</feature>
<gene>
    <name evidence="2" type="ORF">NCAST_18_00710</name>
</gene>
<sequence length="289" mass="29774">MIGARSGRVRGVAAAFGRWVRAEPGRALPAATAILLVATQIAYPLSAGTTRDRITIVVVGLSAATAVLHAGTTRGWRWALGFLVVVSGLGLSAEIAGTATGFPFGAYAYAVERLGPALAEVPLVVPLAWTGGLYPIWIVATLVVAPSGAGPAGGRAGFAVRRACLFVVGAVGWDLFLDPQMVADGQWTWRVTDAGLPGLAQIPYTNYLGWALVATVMALLLTALDRAVPAAHDPSVAVPVAVFVWTWLGSTLAHAVFLGLPASAVWGFLGSAPLGIPLLLRARKLGAPS</sequence>
<comment type="caution">
    <text evidence="2">The sequence shown here is derived from an EMBL/GenBank/DDBJ whole genome shotgun (WGS) entry which is preliminary data.</text>
</comment>
<keyword evidence="1" id="KW-0472">Membrane</keyword>
<feature type="transmembrane region" description="Helical" evidence="1">
    <location>
        <begin position="207"/>
        <end position="224"/>
    </location>
</feature>
<dbReference type="RefSeq" id="WP_019046219.1">
    <property type="nucleotide sequence ID" value="NZ_BAFO02000018.1"/>
</dbReference>
<keyword evidence="1" id="KW-0812">Transmembrane</keyword>
<name>U5EDG3_NOCAS</name>